<dbReference type="InterPro" id="IPR006636">
    <property type="entry name" value="STI1_HS-bd"/>
</dbReference>
<evidence type="ECO:0000256" key="1">
    <source>
        <dbReference type="ARBA" id="ARBA00004496"/>
    </source>
</evidence>
<gene>
    <name evidence="8" type="ORF">J8273_0491</name>
</gene>
<feature type="repeat" description="TPR" evidence="5">
    <location>
        <begin position="70"/>
        <end position="103"/>
    </location>
</feature>
<dbReference type="PROSITE" id="PS50005">
    <property type="entry name" value="TPR"/>
    <property type="match status" value="5"/>
</dbReference>
<comment type="caution">
    <text evidence="8">The sequence shown here is derived from an EMBL/GenBank/DDBJ whole genome shotgun (WGS) entry which is preliminary data.</text>
</comment>
<dbReference type="AlphaFoldDB" id="A0A8J6B6G7"/>
<dbReference type="GO" id="GO:0005737">
    <property type="term" value="C:cytoplasm"/>
    <property type="evidence" value="ECO:0007669"/>
    <property type="project" value="UniProtKB-SubCell"/>
</dbReference>
<keyword evidence="9" id="KW-1185">Reference proteome</keyword>
<evidence type="ECO:0000256" key="2">
    <source>
        <dbReference type="ARBA" id="ARBA00022490"/>
    </source>
</evidence>
<feature type="compositionally biased region" description="Pro residues" evidence="6">
    <location>
        <begin position="217"/>
        <end position="233"/>
    </location>
</feature>
<name>A0A8J6B6G7_9EUKA</name>
<feature type="domain" description="STI1" evidence="7">
    <location>
        <begin position="517"/>
        <end position="555"/>
    </location>
</feature>
<dbReference type="Proteomes" id="UP000717585">
    <property type="component" value="Unassembled WGS sequence"/>
</dbReference>
<dbReference type="Pfam" id="PF13432">
    <property type="entry name" value="TPR_16"/>
    <property type="match status" value="1"/>
</dbReference>
<evidence type="ECO:0000256" key="6">
    <source>
        <dbReference type="SAM" id="MobiDB-lite"/>
    </source>
</evidence>
<dbReference type="EMBL" id="JAHDYR010000012">
    <property type="protein sequence ID" value="KAG9395269.1"/>
    <property type="molecule type" value="Genomic_DNA"/>
</dbReference>
<feature type="repeat" description="TPR" evidence="5">
    <location>
        <begin position="379"/>
        <end position="412"/>
    </location>
</feature>
<evidence type="ECO:0000256" key="4">
    <source>
        <dbReference type="ARBA" id="ARBA00022803"/>
    </source>
</evidence>
<dbReference type="OrthoDB" id="2423701at2759"/>
<feature type="repeat" description="TPR" evidence="5">
    <location>
        <begin position="413"/>
        <end position="446"/>
    </location>
</feature>
<feature type="repeat" description="TPR" evidence="5">
    <location>
        <begin position="447"/>
        <end position="480"/>
    </location>
</feature>
<feature type="region of interest" description="Disordered" evidence="6">
    <location>
        <begin position="211"/>
        <end position="243"/>
    </location>
</feature>
<dbReference type="SUPFAM" id="SSF48452">
    <property type="entry name" value="TPR-like"/>
    <property type="match status" value="3"/>
</dbReference>
<dbReference type="Pfam" id="PF17830">
    <property type="entry name" value="STI1-HOP_DP"/>
    <property type="match status" value="1"/>
</dbReference>
<proteinExistence type="predicted"/>
<protein>
    <submittedName>
        <fullName evidence="8">TPR repeat</fullName>
    </submittedName>
</protein>
<evidence type="ECO:0000256" key="5">
    <source>
        <dbReference type="PROSITE-ProRule" id="PRU00339"/>
    </source>
</evidence>
<dbReference type="InterPro" id="IPR019734">
    <property type="entry name" value="TPR_rpt"/>
</dbReference>
<accession>A0A8J6B6G7</accession>
<dbReference type="Gene3D" id="1.10.260.100">
    <property type="match status" value="1"/>
</dbReference>
<dbReference type="SMART" id="SM00727">
    <property type="entry name" value="STI1"/>
    <property type="match status" value="2"/>
</dbReference>
<dbReference type="InterPro" id="IPR041243">
    <property type="entry name" value="STI1/HOP_DP"/>
</dbReference>
<dbReference type="Pfam" id="PF00515">
    <property type="entry name" value="TPR_1"/>
    <property type="match status" value="1"/>
</dbReference>
<evidence type="ECO:0000313" key="8">
    <source>
        <dbReference type="EMBL" id="KAG9395269.1"/>
    </source>
</evidence>
<dbReference type="GO" id="GO:0051879">
    <property type="term" value="F:Hsp90 protein binding"/>
    <property type="evidence" value="ECO:0007669"/>
    <property type="project" value="TreeGrafter"/>
</dbReference>
<dbReference type="InterPro" id="IPR011990">
    <property type="entry name" value="TPR-like_helical_dom_sf"/>
</dbReference>
<keyword evidence="4 5" id="KW-0802">TPR repeat</keyword>
<organism evidence="8 9">
    <name type="scientific">Carpediemonas membranifera</name>
    <dbReference type="NCBI Taxonomy" id="201153"/>
    <lineage>
        <taxon>Eukaryota</taxon>
        <taxon>Metamonada</taxon>
        <taxon>Carpediemonas-like organisms</taxon>
        <taxon>Carpediemonas</taxon>
    </lineage>
</organism>
<feature type="repeat" description="TPR" evidence="5">
    <location>
        <begin position="2"/>
        <end position="35"/>
    </location>
</feature>
<evidence type="ECO:0000313" key="9">
    <source>
        <dbReference type="Proteomes" id="UP000717585"/>
    </source>
</evidence>
<evidence type="ECO:0000259" key="7">
    <source>
        <dbReference type="SMART" id="SM00727"/>
    </source>
</evidence>
<evidence type="ECO:0000256" key="3">
    <source>
        <dbReference type="ARBA" id="ARBA00022737"/>
    </source>
</evidence>
<dbReference type="PANTHER" id="PTHR22904">
    <property type="entry name" value="TPR REPEAT CONTAINING PROTEIN"/>
    <property type="match status" value="1"/>
</dbReference>
<comment type="subcellular location">
    <subcellularLocation>
        <location evidence="1">Cytoplasm</location>
    </subcellularLocation>
</comment>
<feature type="domain" description="STI1" evidence="7">
    <location>
        <begin position="123"/>
        <end position="169"/>
    </location>
</feature>
<keyword evidence="2" id="KW-0963">Cytoplasm</keyword>
<dbReference type="Gene3D" id="1.25.40.10">
    <property type="entry name" value="Tetratricopeptide repeat domain"/>
    <property type="match status" value="3"/>
</dbReference>
<sequence>MSAEKKALGVAAFSAGNYADAEKYFTEAIEMDPTNHLLFGNRAAVFAKVGNYEKSLADAQRSVEIAPNYAKGYNRVATAYQYLNKVDEAIEAVENGLKACPGDASLTQLGDQLRQSAMSGAIMGLFQQAFARDPSLAQDAEVSGLMQEMQSQPHRIGEFMQDPRMRRVASVALSGMTGPDQAQAQEGVRTCPRTGKPCGCAHHDDHECHCHEAPRSAPEPTPAPAAAPQPEPEPLSEEEKLKQEADAVKDEGNKLYKARQFDEAIAKYDAAISILDLSAFHLNKAAVFMTMDRLEEAMAEAKEAERIAWDRRDTPLQKNKCLTRIGAILEKMDRLPEAIDMYNKAQLEHREKTTLAKLRAAEKRLRVWKEEQYKDPEKAAEAKAEGNRLFSAQDYPAAIKAFTEAIKRDPSVAIYYSNRAACYLKLMEYRLAEQDCEKALEIDPNAVKALLRMGRAQFLTKRYHKSLDTFQKAAALDGTNQEVQQGLNDTAQQIMRLQTGQMPADEVAMVREASLQDQEVKDIVEDPAMAQILQSMANPQAMQEHMKNPLIAAKISRLIAAGMVQTGSQPM</sequence>
<dbReference type="PANTHER" id="PTHR22904:SF523">
    <property type="entry name" value="STRESS-INDUCED-PHOSPHOPROTEIN 1"/>
    <property type="match status" value="1"/>
</dbReference>
<keyword evidence="3" id="KW-0677">Repeat</keyword>
<reference evidence="8" key="1">
    <citation type="submission" date="2021-05" db="EMBL/GenBank/DDBJ databases">
        <title>A free-living protist that lacks canonical eukaryotic 1 DNA replication and segregation systems.</title>
        <authorList>
            <person name="Salas-Leiva D.E."/>
            <person name="Tromer E.C."/>
            <person name="Curtis B.A."/>
            <person name="Jerlstrom-Hultqvist J."/>
            <person name="Kolisko M."/>
            <person name="Yi Z."/>
            <person name="Salas-Leiva J.S."/>
            <person name="Gallot-Lavallee L."/>
            <person name="Kops G.J.P.L."/>
            <person name="Archibald J.M."/>
            <person name="Simpson A.G.B."/>
            <person name="Roger A.J."/>
        </authorList>
    </citation>
    <scope>NUCLEOTIDE SEQUENCE</scope>
    <source>
        <strain evidence="8">BICM</strain>
    </source>
</reference>
<dbReference type="SMART" id="SM00028">
    <property type="entry name" value="TPR"/>
    <property type="match status" value="8"/>
</dbReference>